<accession>A0A8T0X5Q7</accession>
<gene>
    <name evidence="2" type="ORF">PVAP13_1KG124077</name>
</gene>
<organism evidence="2 3">
    <name type="scientific">Panicum virgatum</name>
    <name type="common">Blackwell switchgrass</name>
    <dbReference type="NCBI Taxonomy" id="38727"/>
    <lineage>
        <taxon>Eukaryota</taxon>
        <taxon>Viridiplantae</taxon>
        <taxon>Streptophyta</taxon>
        <taxon>Embryophyta</taxon>
        <taxon>Tracheophyta</taxon>
        <taxon>Spermatophyta</taxon>
        <taxon>Magnoliopsida</taxon>
        <taxon>Liliopsida</taxon>
        <taxon>Poales</taxon>
        <taxon>Poaceae</taxon>
        <taxon>PACMAD clade</taxon>
        <taxon>Panicoideae</taxon>
        <taxon>Panicodae</taxon>
        <taxon>Paniceae</taxon>
        <taxon>Panicinae</taxon>
        <taxon>Panicum</taxon>
        <taxon>Panicum sect. Hiantes</taxon>
    </lineage>
</organism>
<dbReference type="EMBL" id="CM029037">
    <property type="protein sequence ID" value="KAG2656892.1"/>
    <property type="molecule type" value="Genomic_DNA"/>
</dbReference>
<feature type="region of interest" description="Disordered" evidence="1">
    <location>
        <begin position="1"/>
        <end position="134"/>
    </location>
</feature>
<proteinExistence type="predicted"/>
<comment type="caution">
    <text evidence="2">The sequence shown here is derived from an EMBL/GenBank/DDBJ whole genome shotgun (WGS) entry which is preliminary data.</text>
</comment>
<feature type="compositionally biased region" description="Pro residues" evidence="1">
    <location>
        <begin position="1"/>
        <end position="10"/>
    </location>
</feature>
<dbReference type="AlphaFoldDB" id="A0A8T0X5Q7"/>
<evidence type="ECO:0000313" key="2">
    <source>
        <dbReference type="EMBL" id="KAG2656892.1"/>
    </source>
</evidence>
<dbReference type="Proteomes" id="UP000823388">
    <property type="component" value="Chromosome 1K"/>
</dbReference>
<feature type="compositionally biased region" description="Low complexity" evidence="1">
    <location>
        <begin position="32"/>
        <end position="64"/>
    </location>
</feature>
<evidence type="ECO:0000256" key="1">
    <source>
        <dbReference type="SAM" id="MobiDB-lite"/>
    </source>
</evidence>
<sequence>MAGELRPPPSWTRAAAAEPRPPRRTPAGVHGGRAPSSAAASSVRGRGAARPGRGAARTADPASSGGLGGGLARGGSGLLDPAEGLAPHAARRAPPLRRRWDAAGGAAPWRPCKMRARERRGERGEGEGEGSEER</sequence>
<feature type="compositionally biased region" description="Gly residues" evidence="1">
    <location>
        <begin position="65"/>
        <end position="77"/>
    </location>
</feature>
<keyword evidence="3" id="KW-1185">Reference proteome</keyword>
<feature type="compositionally biased region" description="Basic and acidic residues" evidence="1">
    <location>
        <begin position="119"/>
        <end position="134"/>
    </location>
</feature>
<reference evidence="2" key="1">
    <citation type="submission" date="2020-05" db="EMBL/GenBank/DDBJ databases">
        <title>WGS assembly of Panicum virgatum.</title>
        <authorList>
            <person name="Lovell J.T."/>
            <person name="Jenkins J."/>
            <person name="Shu S."/>
            <person name="Juenger T.E."/>
            <person name="Schmutz J."/>
        </authorList>
    </citation>
    <scope>NUCLEOTIDE SEQUENCE</scope>
    <source>
        <strain evidence="2">AP13</strain>
    </source>
</reference>
<protein>
    <submittedName>
        <fullName evidence="2">Uncharacterized protein</fullName>
    </submittedName>
</protein>
<evidence type="ECO:0000313" key="3">
    <source>
        <dbReference type="Proteomes" id="UP000823388"/>
    </source>
</evidence>
<name>A0A8T0X5Q7_PANVG</name>